<proteinExistence type="predicted"/>
<organism evidence="2">
    <name type="scientific">marine sediment metagenome</name>
    <dbReference type="NCBI Taxonomy" id="412755"/>
    <lineage>
        <taxon>unclassified sequences</taxon>
        <taxon>metagenomes</taxon>
        <taxon>ecological metagenomes</taxon>
    </lineage>
</organism>
<sequence length="90" mass="9482">MTRITQELRDEITSAMLGIVERFDVDPIDMPPLAHAAAAECCRVVEATGPGQGGHRKPPAAELGGCQPGDHCRRQRRCPPVGQGSAHGAA</sequence>
<dbReference type="AlphaFoldDB" id="A0A1B6NTH9"/>
<comment type="caution">
    <text evidence="2">The sequence shown here is derived from an EMBL/GenBank/DDBJ whole genome shotgun (WGS) entry which is preliminary data.</text>
</comment>
<evidence type="ECO:0000256" key="1">
    <source>
        <dbReference type="SAM" id="MobiDB-lite"/>
    </source>
</evidence>
<dbReference type="EMBL" id="AYSL01000943">
    <property type="protein sequence ID" value="KTF06779.1"/>
    <property type="molecule type" value="Genomic_DNA"/>
</dbReference>
<name>A0A1B6NTH9_9ZZZZ</name>
<gene>
    <name evidence="2" type="ORF">MGSAQ_001722</name>
</gene>
<protein>
    <submittedName>
        <fullName evidence="2">Uncharacterized protein</fullName>
    </submittedName>
</protein>
<evidence type="ECO:0000313" key="2">
    <source>
        <dbReference type="EMBL" id="KTF06779.1"/>
    </source>
</evidence>
<reference evidence="2" key="1">
    <citation type="submission" date="2013-11" db="EMBL/GenBank/DDBJ databases">
        <title>Microbial diversity, functional groups and degradation webs in Northern and Southern Mediterranean and Red Sea marine crude oil polluted sites.</title>
        <authorList>
            <person name="Daffonchio D."/>
            <person name="Mapelli F."/>
            <person name="Ferrer M."/>
            <person name="Richter M."/>
            <person name="Cherif A."/>
            <person name="Malkawi H.I."/>
            <person name="Yakimov M.M."/>
            <person name="Abdel-Fattah Y.R."/>
            <person name="Blaghen M."/>
            <person name="Golyshin P.N."/>
            <person name="Kalogerakis N."/>
            <person name="Boon N."/>
            <person name="Magagnini M."/>
            <person name="Fava F."/>
        </authorList>
    </citation>
    <scope>NUCLEOTIDE SEQUENCE</scope>
</reference>
<accession>A0A1B6NTH9</accession>
<feature type="region of interest" description="Disordered" evidence="1">
    <location>
        <begin position="48"/>
        <end position="90"/>
    </location>
</feature>